<evidence type="ECO:0000313" key="2">
    <source>
        <dbReference type="Proteomes" id="UP000789525"/>
    </source>
</evidence>
<reference evidence="1" key="1">
    <citation type="submission" date="2021-06" db="EMBL/GenBank/DDBJ databases">
        <authorList>
            <person name="Kallberg Y."/>
            <person name="Tangrot J."/>
            <person name="Rosling A."/>
        </authorList>
    </citation>
    <scope>NUCLEOTIDE SEQUENCE</scope>
    <source>
        <strain evidence="1">CL356</strain>
    </source>
</reference>
<name>A0ACA9LYV3_9GLOM</name>
<evidence type="ECO:0000313" key="1">
    <source>
        <dbReference type="EMBL" id="CAG8559867.1"/>
    </source>
</evidence>
<dbReference type="Proteomes" id="UP000789525">
    <property type="component" value="Unassembled WGS sequence"/>
</dbReference>
<sequence length="905" mass="102965">MATTVAQSTQLSDSYDLNDYMKVQLLVRAYQVRGHHIAKLDPLGIMNADSELPRELDPKHYGFTEEDLDRQFSLGPGILPGFSENGERMTLREIVEFCKKIYCGTIGIEYIHIPDKVQCDWISERVEIPRPYNYTVAEKRRILDRLIWSDSFERFISEKYPNERRFGLEGCESLIPGMKALIDRSVELDIETIVIGMPHRGRLNVLSNVVRKPNESIFCEFTGIKEPSEEGSGDVKYHLGMNYDRPTPCGKFVHLSLAANPSHLEAVDPVVLGKTRALQHYMNDEENRHHSMALLLHGDAAFAAQGVVYETMGFQDLPNYTTGGTIHIVVNNQIGFTTDPRFARSTPYCSDIAKVINAPIFHVNGDDVEAVNFVCQLAAEWRQTFKKDVVIDVVCYRKYGHNEVDQPSFTQPRMYKQISKQTSILDKYVQKLLDEETFTIDDIQKHKQWVWDILKESYASSENYKPTSREWLSSSWNGFKSPKEIANETMPAYPTGSSTELLKHVGKVISSYPSNFHVHPGLVRILKARSKAIEEGTNIDWPTAEGLAFGSLLVEGKHVRLSGQDVERGTFSQRHAVLHDQENETQYVPLNDLRPGQASFTVCNSSLSEFGTLGFELGYSLVDPNSLVLWEAQFGDFANNAQCIIDQYIAAGEKKWLQRTGLVILLPHGYDGQGPEHSSGRIERFLQLCDDHPYVYPSPEKMERQHQDCNMQVVYCTTPANYFHVLRRQIHRDFRKPLIAFTSKSLLRHPMARSTLEEMNGDKYFTRYIPDPHPETLATPEKITRHILCSGQVYYSLLRAREQNKMNHVAISRLEQLCPFPYDLLSQHVDKYPNAELLWGLLVVENEFIKILGKSAKPVTRLPSASPATGNKKQHVHEEHSLLSQALIGQVVKPREIIAGVPIWA</sequence>
<comment type="caution">
    <text evidence="1">The sequence shown here is derived from an EMBL/GenBank/DDBJ whole genome shotgun (WGS) entry which is preliminary data.</text>
</comment>
<proteinExistence type="predicted"/>
<gene>
    <name evidence="1" type="ORF">ACOLOM_LOCUS5189</name>
</gene>
<keyword evidence="2" id="KW-1185">Reference proteome</keyword>
<organism evidence="1 2">
    <name type="scientific">Acaulospora colombiana</name>
    <dbReference type="NCBI Taxonomy" id="27376"/>
    <lineage>
        <taxon>Eukaryota</taxon>
        <taxon>Fungi</taxon>
        <taxon>Fungi incertae sedis</taxon>
        <taxon>Mucoromycota</taxon>
        <taxon>Glomeromycotina</taxon>
        <taxon>Glomeromycetes</taxon>
        <taxon>Diversisporales</taxon>
        <taxon>Acaulosporaceae</taxon>
        <taxon>Acaulospora</taxon>
    </lineage>
</organism>
<accession>A0ACA9LYV3</accession>
<dbReference type="EMBL" id="CAJVPT010009262">
    <property type="protein sequence ID" value="CAG8559867.1"/>
    <property type="molecule type" value="Genomic_DNA"/>
</dbReference>
<protein>
    <submittedName>
        <fullName evidence="1">2453_t:CDS:1</fullName>
    </submittedName>
</protein>